<accession>A0ACA9K9R4</accession>
<sequence>MLKPNDLLTAIKSQHKYNKITDCYALNLSLVVEIYIEVEYQKHLSAKYFFKILCSLIASTDATFELILAKDTKVARKEVSHTIKNIEKKN</sequence>
<name>A0ACA9K9R4_9GLOM</name>
<reference evidence="1" key="1">
    <citation type="submission" date="2021-06" db="EMBL/GenBank/DDBJ databases">
        <authorList>
            <person name="Kallberg Y."/>
            <person name="Tangrot J."/>
            <person name="Rosling A."/>
        </authorList>
    </citation>
    <scope>NUCLEOTIDE SEQUENCE</scope>
    <source>
        <strain evidence="1">28 12/20/2015</strain>
    </source>
</reference>
<comment type="caution">
    <text evidence="1">The sequence shown here is derived from an EMBL/GenBank/DDBJ whole genome shotgun (WGS) entry which is preliminary data.</text>
</comment>
<dbReference type="EMBL" id="CAJVPW010000646">
    <property type="protein sequence ID" value="CAG8461069.1"/>
    <property type="molecule type" value="Genomic_DNA"/>
</dbReference>
<dbReference type="Proteomes" id="UP000789366">
    <property type="component" value="Unassembled WGS sequence"/>
</dbReference>
<gene>
    <name evidence="1" type="ORF">SPELUC_LOCUS1264</name>
</gene>
<keyword evidence="2" id="KW-1185">Reference proteome</keyword>
<proteinExistence type="predicted"/>
<protein>
    <submittedName>
        <fullName evidence="1">7323_t:CDS:1</fullName>
    </submittedName>
</protein>
<evidence type="ECO:0000313" key="1">
    <source>
        <dbReference type="EMBL" id="CAG8461069.1"/>
    </source>
</evidence>
<evidence type="ECO:0000313" key="2">
    <source>
        <dbReference type="Proteomes" id="UP000789366"/>
    </source>
</evidence>
<organism evidence="1 2">
    <name type="scientific">Cetraspora pellucida</name>
    <dbReference type="NCBI Taxonomy" id="1433469"/>
    <lineage>
        <taxon>Eukaryota</taxon>
        <taxon>Fungi</taxon>
        <taxon>Fungi incertae sedis</taxon>
        <taxon>Mucoromycota</taxon>
        <taxon>Glomeromycotina</taxon>
        <taxon>Glomeromycetes</taxon>
        <taxon>Diversisporales</taxon>
        <taxon>Gigasporaceae</taxon>
        <taxon>Cetraspora</taxon>
    </lineage>
</organism>